<dbReference type="EMBL" id="JAFICZ010000002">
    <property type="protein sequence ID" value="MBP1299937.1"/>
    <property type="molecule type" value="Genomic_DNA"/>
</dbReference>
<gene>
    <name evidence="1" type="ORF">JOH49_009765</name>
</gene>
<evidence type="ECO:0000313" key="1">
    <source>
        <dbReference type="EMBL" id="MBP1299937.1"/>
    </source>
</evidence>
<reference evidence="1" key="1">
    <citation type="submission" date="2021-02" db="EMBL/GenBank/DDBJ databases">
        <title>Genomic Encyclopedia of Type Strains, Phase IV (KMG-V): Genome sequencing to study the core and pangenomes of soil and plant-associated prokaryotes.</title>
        <authorList>
            <person name="Whitman W."/>
        </authorList>
    </citation>
    <scope>NUCLEOTIDE SEQUENCE</scope>
    <source>
        <strain evidence="1">USDA 406</strain>
    </source>
</reference>
<evidence type="ECO:0000313" key="2">
    <source>
        <dbReference type="Proteomes" id="UP000673383"/>
    </source>
</evidence>
<dbReference type="InterPro" id="IPR009862">
    <property type="entry name" value="DUF1419"/>
</dbReference>
<name>A0A8I1YI47_BRAEL</name>
<accession>A0A8I1YI47</accession>
<organism evidence="1 2">
    <name type="scientific">Bradyrhizobium elkanii</name>
    <dbReference type="NCBI Taxonomy" id="29448"/>
    <lineage>
        <taxon>Bacteria</taxon>
        <taxon>Pseudomonadati</taxon>
        <taxon>Pseudomonadota</taxon>
        <taxon>Alphaproteobacteria</taxon>
        <taxon>Hyphomicrobiales</taxon>
        <taxon>Nitrobacteraceae</taxon>
        <taxon>Bradyrhizobium</taxon>
    </lineage>
</organism>
<protein>
    <recommendedName>
        <fullName evidence="3">DUF1419 domain-containing protein</fullName>
    </recommendedName>
</protein>
<sequence length="201" mass="23256">MHTSPSIRKVFEGVATRHEMHRLFNRHRGDPTTAEGEGQELFAGEWFEINEREHDYMLEILPPLFMRADMFAMREFMTGSVTSIFFALAIDGRRRWFHGYCDLSDRLSPGCMKAAIIERESRPVRPMTRDERLEHIWSSTHDDYRGYAGERWPLAMRGRRTVLVYAGQSGTVLKLLDDLTEAEIAAKLPVQFRHLPETAAA</sequence>
<dbReference type="RefSeq" id="WP_209946346.1">
    <property type="nucleotide sequence ID" value="NZ_JAFICZ010000002.1"/>
</dbReference>
<dbReference type="Pfam" id="PF07215">
    <property type="entry name" value="DUF1419"/>
    <property type="match status" value="1"/>
</dbReference>
<dbReference type="AlphaFoldDB" id="A0A8I1YI47"/>
<evidence type="ECO:0008006" key="3">
    <source>
        <dbReference type="Google" id="ProtNLM"/>
    </source>
</evidence>
<dbReference type="Proteomes" id="UP000673383">
    <property type="component" value="Unassembled WGS sequence"/>
</dbReference>
<comment type="caution">
    <text evidence="1">The sequence shown here is derived from an EMBL/GenBank/DDBJ whole genome shotgun (WGS) entry which is preliminary data.</text>
</comment>
<proteinExistence type="predicted"/>